<protein>
    <recommendedName>
        <fullName evidence="2">Peptidase S9 prolyl oligopeptidase catalytic domain-containing protein</fullName>
    </recommendedName>
</protein>
<dbReference type="GO" id="GO:0008236">
    <property type="term" value="F:serine-type peptidase activity"/>
    <property type="evidence" value="ECO:0007669"/>
    <property type="project" value="InterPro"/>
</dbReference>
<dbReference type="Gene3D" id="3.40.50.1820">
    <property type="entry name" value="alpha/beta hydrolase"/>
    <property type="match status" value="1"/>
</dbReference>
<keyword evidence="1" id="KW-0732">Signal</keyword>
<sequence>MTKTTKHKIILGCTIVLTLLLTNQTVYAFTTERDILYTSTLDNLTLKIDVSYDENATNQPVILILGGHNGTFSGTDIPERFAQYGLFAAKVYKRGFNGSQGVSDDSGREVYDIIDASEYIKENFSEFIDEENINVVGYSGGGGNVFGLITKFPDYFNTAISFFGISDYASWYNFNTGANRGETIQTRVGSIPEEVLDNYSARAHYLGASNNPYTNIQLFHDAQDAIVPIEQSYLFRGSGLDNIVMNVSNEGDAIRWIHGYPENGTDLVIAEKMFIPGIVQGIRKKTELAEFGTLFVPGYVKTKDFFIILGDGTNEAGNLEYDIDGTFKITTVTGDAEFLFKRYNLEPDSEYIVNNTVIQTDSSGTLTISGIVPNFYIIGPIEMPKPNGPSSRPELIPTHELSDNDFIGLMKIARNIIVSFITTLLEPIRFNFNI</sequence>
<dbReference type="InterPro" id="IPR001375">
    <property type="entry name" value="Peptidase_S9_cat"/>
</dbReference>
<dbReference type="SUPFAM" id="SSF53474">
    <property type="entry name" value="alpha/beta-Hydrolases"/>
    <property type="match status" value="1"/>
</dbReference>
<dbReference type="AlphaFoldDB" id="A0A2H0DZ08"/>
<evidence type="ECO:0000313" key="4">
    <source>
        <dbReference type="Proteomes" id="UP000231276"/>
    </source>
</evidence>
<feature type="chain" id="PRO_5013937099" description="Peptidase S9 prolyl oligopeptidase catalytic domain-containing protein" evidence="1">
    <location>
        <begin position="29"/>
        <end position="434"/>
    </location>
</feature>
<gene>
    <name evidence="3" type="ORF">COW82_00060</name>
</gene>
<comment type="caution">
    <text evidence="3">The sequence shown here is derived from an EMBL/GenBank/DDBJ whole genome shotgun (WGS) entry which is preliminary data.</text>
</comment>
<name>A0A2H0DZ08_9BACT</name>
<dbReference type="InterPro" id="IPR029058">
    <property type="entry name" value="AB_hydrolase_fold"/>
</dbReference>
<accession>A0A2H0DZ08</accession>
<feature type="signal peptide" evidence="1">
    <location>
        <begin position="1"/>
        <end position="28"/>
    </location>
</feature>
<reference evidence="3 4" key="1">
    <citation type="submission" date="2017-09" db="EMBL/GenBank/DDBJ databases">
        <title>Depth-based differentiation of microbial function through sediment-hosted aquifers and enrichment of novel symbionts in the deep terrestrial subsurface.</title>
        <authorList>
            <person name="Probst A.J."/>
            <person name="Ladd B."/>
            <person name="Jarett J.K."/>
            <person name="Geller-Mcgrath D.E."/>
            <person name="Sieber C.M."/>
            <person name="Emerson J.B."/>
            <person name="Anantharaman K."/>
            <person name="Thomas B.C."/>
            <person name="Malmstrom R."/>
            <person name="Stieglmeier M."/>
            <person name="Klingl A."/>
            <person name="Woyke T."/>
            <person name="Ryan C.M."/>
            <person name="Banfield J.F."/>
        </authorList>
    </citation>
    <scope>NUCLEOTIDE SEQUENCE [LARGE SCALE GENOMIC DNA]</scope>
    <source>
        <strain evidence="3">CG22_combo_CG10-13_8_21_14_all_43_18</strain>
    </source>
</reference>
<dbReference type="Proteomes" id="UP000231276">
    <property type="component" value="Unassembled WGS sequence"/>
</dbReference>
<dbReference type="EMBL" id="PCTS01000001">
    <property type="protein sequence ID" value="PIP86820.1"/>
    <property type="molecule type" value="Genomic_DNA"/>
</dbReference>
<evidence type="ECO:0000256" key="1">
    <source>
        <dbReference type="SAM" id="SignalP"/>
    </source>
</evidence>
<dbReference type="GO" id="GO:0006508">
    <property type="term" value="P:proteolysis"/>
    <property type="evidence" value="ECO:0007669"/>
    <property type="project" value="InterPro"/>
</dbReference>
<evidence type="ECO:0000313" key="3">
    <source>
        <dbReference type="EMBL" id="PIP86820.1"/>
    </source>
</evidence>
<dbReference type="Pfam" id="PF00326">
    <property type="entry name" value="Peptidase_S9"/>
    <property type="match status" value="1"/>
</dbReference>
<organism evidence="3 4">
    <name type="scientific">Candidatus Campbellbacteria bacterium CG22_combo_CG10-13_8_21_14_all_43_18</name>
    <dbReference type="NCBI Taxonomy" id="1974530"/>
    <lineage>
        <taxon>Bacteria</taxon>
        <taxon>Candidatus Campbelliibacteriota</taxon>
    </lineage>
</organism>
<proteinExistence type="predicted"/>
<evidence type="ECO:0000259" key="2">
    <source>
        <dbReference type="Pfam" id="PF00326"/>
    </source>
</evidence>
<feature type="domain" description="Peptidase S9 prolyl oligopeptidase catalytic" evidence="2">
    <location>
        <begin position="106"/>
        <end position="235"/>
    </location>
</feature>